<name>A0A6M9PVZ9_9BURK</name>
<gene>
    <name evidence="1" type="ORF">DCO16_07675</name>
</gene>
<organism evidence="1 2">
    <name type="scientific">Polynucleobacter antarcticus</name>
    <dbReference type="NCBI Taxonomy" id="1743162"/>
    <lineage>
        <taxon>Bacteria</taxon>
        <taxon>Pseudomonadati</taxon>
        <taxon>Pseudomonadota</taxon>
        <taxon>Betaproteobacteria</taxon>
        <taxon>Burkholderiales</taxon>
        <taxon>Burkholderiaceae</taxon>
        <taxon>Polynucleobacter</taxon>
    </lineage>
</organism>
<keyword evidence="2" id="KW-1185">Reference proteome</keyword>
<dbReference type="Proteomes" id="UP000500806">
    <property type="component" value="Chromosome"/>
</dbReference>
<dbReference type="EMBL" id="CP028941">
    <property type="protein sequence ID" value="QKM62945.1"/>
    <property type="molecule type" value="Genomic_DNA"/>
</dbReference>
<reference evidence="1 2" key="1">
    <citation type="submission" date="2018-04" db="EMBL/GenBank/DDBJ databases">
        <title>Polynucleobacter sp. LimPoW16 genome.</title>
        <authorList>
            <person name="Hahn M.W."/>
        </authorList>
    </citation>
    <scope>NUCLEOTIDE SEQUENCE [LARGE SCALE GENOMIC DNA]</scope>
    <source>
        <strain evidence="1 2">LimPoW16</strain>
    </source>
</reference>
<dbReference type="KEGG" id="pani:DCO16_07675"/>
<evidence type="ECO:0000313" key="2">
    <source>
        <dbReference type="Proteomes" id="UP000500806"/>
    </source>
</evidence>
<sequence>MRWLTKARAITGLEAPEFESLYAVLAPLQGWDYLDYQAWRDDWLAAPQLTIDCLNALKNCWASGGNGCLSQKDWGGVMKDLKKDLIKSAAIKIRSKQKISDPNKLIVKRIYGQDDLKTKTDYFLSPSTIGAATARVMNFGGSIPNSEISAEYAKEMLESSFKQIKDGDLSMLEQMLVGQVIALNIAFSSLANRATRQTDRTSLQMLMNLSLKAQNQSRATIDSLIQLKQPCPTQFIKQANISGGHQQVNNLHEINAIPQNELLENLNERMDGGTQGTSKRADQAVEAMGVINGGKDT</sequence>
<proteinExistence type="predicted"/>
<evidence type="ECO:0000313" key="1">
    <source>
        <dbReference type="EMBL" id="QKM62945.1"/>
    </source>
</evidence>
<protein>
    <submittedName>
        <fullName evidence="1">Uncharacterized protein</fullName>
    </submittedName>
</protein>
<accession>A0A6M9PVZ9</accession>
<dbReference type="AlphaFoldDB" id="A0A6M9PVZ9"/>